<evidence type="ECO:0000313" key="2">
    <source>
        <dbReference type="Proteomes" id="UP000077755"/>
    </source>
</evidence>
<organism evidence="1 2">
    <name type="scientific">Daucus carota subsp. sativus</name>
    <name type="common">Carrot</name>
    <dbReference type="NCBI Taxonomy" id="79200"/>
    <lineage>
        <taxon>Eukaryota</taxon>
        <taxon>Viridiplantae</taxon>
        <taxon>Streptophyta</taxon>
        <taxon>Embryophyta</taxon>
        <taxon>Tracheophyta</taxon>
        <taxon>Spermatophyta</taxon>
        <taxon>Magnoliopsida</taxon>
        <taxon>eudicotyledons</taxon>
        <taxon>Gunneridae</taxon>
        <taxon>Pentapetalae</taxon>
        <taxon>asterids</taxon>
        <taxon>campanulids</taxon>
        <taxon>Apiales</taxon>
        <taxon>Apiaceae</taxon>
        <taxon>Apioideae</taxon>
        <taxon>Scandiceae</taxon>
        <taxon>Daucinae</taxon>
        <taxon>Daucus</taxon>
        <taxon>Daucus sect. Daucus</taxon>
    </lineage>
</organism>
<reference evidence="1" key="1">
    <citation type="journal article" date="2016" name="Nat. Genet.">
        <title>A high-quality carrot genome assembly provides new insights into carotenoid accumulation and asterid genome evolution.</title>
        <authorList>
            <person name="Iorizzo M."/>
            <person name="Ellison S."/>
            <person name="Senalik D."/>
            <person name="Zeng P."/>
            <person name="Satapoomin P."/>
            <person name="Huang J."/>
            <person name="Bowman M."/>
            <person name="Iovene M."/>
            <person name="Sanseverino W."/>
            <person name="Cavagnaro P."/>
            <person name="Yildiz M."/>
            <person name="Macko-Podgorni A."/>
            <person name="Moranska E."/>
            <person name="Grzebelus E."/>
            <person name="Grzebelus D."/>
            <person name="Ashrafi H."/>
            <person name="Zheng Z."/>
            <person name="Cheng S."/>
            <person name="Spooner D."/>
            <person name="Van Deynze A."/>
            <person name="Simon P."/>
        </authorList>
    </citation>
    <scope>NUCLEOTIDE SEQUENCE</scope>
    <source>
        <tissue evidence="1">Leaf</tissue>
    </source>
</reference>
<evidence type="ECO:0000313" key="1">
    <source>
        <dbReference type="EMBL" id="WOG97104.1"/>
    </source>
</evidence>
<gene>
    <name evidence="1" type="ORF">DCAR_0416443</name>
</gene>
<dbReference type="EMBL" id="CP093346">
    <property type="protein sequence ID" value="WOG97104.1"/>
    <property type="molecule type" value="Genomic_DNA"/>
</dbReference>
<dbReference type="Proteomes" id="UP000077755">
    <property type="component" value="Chromosome 4"/>
</dbReference>
<proteinExistence type="predicted"/>
<accession>A0A165XGY4</accession>
<sequence>MLASVQDQHLRKCWRIGKKNAVPGLVTAPNRMGTLKKNPEVIVRGFHQVSGCGFYNLCSEDEAVEHLLTELVPEYIDAVRNVLQFDTFGLYNCFGSGPLPLPDNRHPESAADI</sequence>
<keyword evidence="2" id="KW-1185">Reference proteome</keyword>
<protein>
    <submittedName>
        <fullName evidence="1">Uncharacterized protein</fullName>
    </submittedName>
</protein>
<reference evidence="1" key="2">
    <citation type="submission" date="2022-03" db="EMBL/GenBank/DDBJ databases">
        <title>Draft title - Genomic analysis of global carrot germplasm unveils the trajectory of domestication and the origin of high carotenoid orange carrot.</title>
        <authorList>
            <person name="Iorizzo M."/>
            <person name="Ellison S."/>
            <person name="Senalik D."/>
            <person name="Macko-Podgorni A."/>
            <person name="Grzebelus D."/>
            <person name="Bostan H."/>
            <person name="Rolling W."/>
            <person name="Curaba J."/>
            <person name="Simon P."/>
        </authorList>
    </citation>
    <scope>NUCLEOTIDE SEQUENCE</scope>
    <source>
        <tissue evidence="1">Leaf</tissue>
    </source>
</reference>
<dbReference type="AlphaFoldDB" id="A0A165XGY4"/>
<name>A0A165XGY4_DAUCS</name>
<dbReference type="Gramene" id="KZM98155">
    <property type="protein sequence ID" value="KZM98155"/>
    <property type="gene ID" value="DCAR_014483"/>
</dbReference>